<keyword evidence="1" id="KW-0812">Transmembrane</keyword>
<keyword evidence="4" id="KW-1185">Reference proteome</keyword>
<feature type="transmembrane region" description="Helical" evidence="1">
    <location>
        <begin position="42"/>
        <end position="62"/>
    </location>
</feature>
<dbReference type="Proteomes" id="UP000606172">
    <property type="component" value="Unassembled WGS sequence"/>
</dbReference>
<proteinExistence type="predicted"/>
<sequence length="154" mass="16019">MFNEIFGLPLHPLVVHAAVVLAPLFALLALVLGLLPGQRDRLGWAITGLAVLAPLSVLGAQLTGPLLRDRVFGGQPPSGELGERIAMHEGFSLPLLLLTAGLSLASLLQVHGGARFGPGVTNPLRILTVVLALAVVYYTVRAGHSGAEAVWLTG</sequence>
<feature type="domain" description="DUF2231" evidence="2">
    <location>
        <begin position="7"/>
        <end position="152"/>
    </location>
</feature>
<evidence type="ECO:0000313" key="3">
    <source>
        <dbReference type="EMBL" id="GII95314.1"/>
    </source>
</evidence>
<keyword evidence="1" id="KW-0472">Membrane</keyword>
<comment type="caution">
    <text evidence="3">The sequence shown here is derived from an EMBL/GenBank/DDBJ whole genome shotgun (WGS) entry which is preliminary data.</text>
</comment>
<evidence type="ECO:0000313" key="4">
    <source>
        <dbReference type="Proteomes" id="UP000606172"/>
    </source>
</evidence>
<dbReference type="RefSeq" id="WP_204030385.1">
    <property type="nucleotide sequence ID" value="NZ_BOOW01000035.1"/>
</dbReference>
<gene>
    <name evidence="3" type="ORF">Ssi02_55450</name>
</gene>
<dbReference type="Pfam" id="PF09990">
    <property type="entry name" value="DUF2231"/>
    <property type="match status" value="1"/>
</dbReference>
<evidence type="ECO:0000259" key="2">
    <source>
        <dbReference type="Pfam" id="PF09990"/>
    </source>
</evidence>
<feature type="transmembrane region" description="Helical" evidence="1">
    <location>
        <begin position="13"/>
        <end position="35"/>
    </location>
</feature>
<evidence type="ECO:0000256" key="1">
    <source>
        <dbReference type="SAM" id="Phobius"/>
    </source>
</evidence>
<dbReference type="InterPro" id="IPR019251">
    <property type="entry name" value="DUF2231_TM"/>
</dbReference>
<accession>A0A919VEN9</accession>
<protein>
    <recommendedName>
        <fullName evidence="2">DUF2231 domain-containing protein</fullName>
    </recommendedName>
</protein>
<dbReference type="AlphaFoldDB" id="A0A919VEN9"/>
<organism evidence="3 4">
    <name type="scientific">Sinosporangium siamense</name>
    <dbReference type="NCBI Taxonomy" id="1367973"/>
    <lineage>
        <taxon>Bacteria</taxon>
        <taxon>Bacillati</taxon>
        <taxon>Actinomycetota</taxon>
        <taxon>Actinomycetes</taxon>
        <taxon>Streptosporangiales</taxon>
        <taxon>Streptosporangiaceae</taxon>
        <taxon>Sinosporangium</taxon>
    </lineage>
</organism>
<keyword evidence="1" id="KW-1133">Transmembrane helix</keyword>
<dbReference type="EMBL" id="BOOW01000035">
    <property type="protein sequence ID" value="GII95314.1"/>
    <property type="molecule type" value="Genomic_DNA"/>
</dbReference>
<feature type="transmembrane region" description="Helical" evidence="1">
    <location>
        <begin position="122"/>
        <end position="140"/>
    </location>
</feature>
<feature type="transmembrane region" description="Helical" evidence="1">
    <location>
        <begin position="91"/>
        <end position="110"/>
    </location>
</feature>
<name>A0A919VEN9_9ACTN</name>
<reference evidence="3" key="1">
    <citation type="submission" date="2021-01" db="EMBL/GenBank/DDBJ databases">
        <title>Whole genome shotgun sequence of Sinosporangium siamense NBRC 109515.</title>
        <authorList>
            <person name="Komaki H."/>
            <person name="Tamura T."/>
        </authorList>
    </citation>
    <scope>NUCLEOTIDE SEQUENCE</scope>
    <source>
        <strain evidence="3">NBRC 109515</strain>
    </source>
</reference>